<dbReference type="CDD" id="cd00995">
    <property type="entry name" value="PBP2_NikA_DppA_OppA_like"/>
    <property type="match status" value="1"/>
</dbReference>
<feature type="domain" description="Solute-binding protein family 5" evidence="5">
    <location>
        <begin position="14"/>
        <end position="213"/>
    </location>
</feature>
<dbReference type="Proteomes" id="UP000019141">
    <property type="component" value="Unassembled WGS sequence"/>
</dbReference>
<organism evidence="6 7">
    <name type="scientific">Entotheonella factor</name>
    <dbReference type="NCBI Taxonomy" id="1429438"/>
    <lineage>
        <taxon>Bacteria</taxon>
        <taxon>Pseudomonadati</taxon>
        <taxon>Nitrospinota/Tectimicrobiota group</taxon>
        <taxon>Candidatus Tectimicrobiota</taxon>
        <taxon>Candidatus Entotheonellia</taxon>
        <taxon>Candidatus Entotheonellales</taxon>
        <taxon>Candidatus Entotheonellaceae</taxon>
        <taxon>Candidatus Entotheonella</taxon>
    </lineage>
</organism>
<dbReference type="GO" id="GO:1904680">
    <property type="term" value="F:peptide transmembrane transporter activity"/>
    <property type="evidence" value="ECO:0007669"/>
    <property type="project" value="TreeGrafter"/>
</dbReference>
<dbReference type="Pfam" id="PF00496">
    <property type="entry name" value="SBP_bac_5"/>
    <property type="match status" value="1"/>
</dbReference>
<dbReference type="EMBL" id="AZHW01000177">
    <property type="protein sequence ID" value="ETX02084.1"/>
    <property type="molecule type" value="Genomic_DNA"/>
</dbReference>
<dbReference type="GO" id="GO:0030313">
    <property type="term" value="C:cell envelope"/>
    <property type="evidence" value="ECO:0007669"/>
    <property type="project" value="UniProtKB-SubCell"/>
</dbReference>
<dbReference type="GO" id="GO:0015833">
    <property type="term" value="P:peptide transport"/>
    <property type="evidence" value="ECO:0007669"/>
    <property type="project" value="TreeGrafter"/>
</dbReference>
<name>W4LVD7_ENTF1</name>
<sequence>MFRIFPQSNLNLIFAEFEKGNLEDAKIPVSQRTQLLNNPCYKLVRKPLFATLFWWMHARSGPLSDLRVRRAINLAIDRSHFVNVVRQNRFDEAHSLIPEGMFAYNPKLPQNTYDVEKAKQLLADAGYPGGQGLPPLELWSGVANHASRQDNQALKDSLAVIGIEVTLHEAKAWKAYYNKVVGKRPGSLARSAWFPSLPDPDDVLRALFHSQSKFNRGRYNNPQVDDLLEKARNELDESKRIDLYRNAEKLIIADVPTINLVHYKFERLFHPYVHGITTNSLGEPYMPMKTIWLDTARNGLPKTAETK</sequence>
<evidence type="ECO:0000256" key="2">
    <source>
        <dbReference type="ARBA" id="ARBA00005695"/>
    </source>
</evidence>
<dbReference type="Gene3D" id="3.40.190.10">
    <property type="entry name" value="Periplasmic binding protein-like II"/>
    <property type="match status" value="1"/>
</dbReference>
<reference evidence="6 7" key="1">
    <citation type="journal article" date="2014" name="Nature">
        <title>An environmental bacterial taxon with a large and distinct metabolic repertoire.</title>
        <authorList>
            <person name="Wilson M.C."/>
            <person name="Mori T."/>
            <person name="Ruckert C."/>
            <person name="Uria A.R."/>
            <person name="Helf M.J."/>
            <person name="Takada K."/>
            <person name="Gernert C."/>
            <person name="Steffens U.A."/>
            <person name="Heycke N."/>
            <person name="Schmitt S."/>
            <person name="Rinke C."/>
            <person name="Helfrich E.J."/>
            <person name="Brachmann A.O."/>
            <person name="Gurgui C."/>
            <person name="Wakimoto T."/>
            <person name="Kracht M."/>
            <person name="Crusemann M."/>
            <person name="Hentschel U."/>
            <person name="Abe I."/>
            <person name="Matsunaga S."/>
            <person name="Kalinowski J."/>
            <person name="Takeyama H."/>
            <person name="Piel J."/>
        </authorList>
    </citation>
    <scope>NUCLEOTIDE SEQUENCE [LARGE SCALE GENOMIC DNA]</scope>
    <source>
        <strain evidence="7">TSY1</strain>
    </source>
</reference>
<dbReference type="HOGENOM" id="CLU_905149_0_0_7"/>
<comment type="caution">
    <text evidence="6">The sequence shown here is derived from an EMBL/GenBank/DDBJ whole genome shotgun (WGS) entry which is preliminary data.</text>
</comment>
<protein>
    <recommendedName>
        <fullName evidence="5">Solute-binding protein family 5 domain-containing protein</fullName>
    </recommendedName>
</protein>
<dbReference type="SUPFAM" id="SSF53850">
    <property type="entry name" value="Periplasmic binding protein-like II"/>
    <property type="match status" value="1"/>
</dbReference>
<evidence type="ECO:0000259" key="5">
    <source>
        <dbReference type="Pfam" id="PF00496"/>
    </source>
</evidence>
<accession>W4LVD7</accession>
<evidence type="ECO:0000313" key="7">
    <source>
        <dbReference type="Proteomes" id="UP000019141"/>
    </source>
</evidence>
<dbReference type="InterPro" id="IPR000914">
    <property type="entry name" value="SBP_5_dom"/>
</dbReference>
<comment type="similarity">
    <text evidence="2">Belongs to the bacterial solute-binding protein 5 family.</text>
</comment>
<evidence type="ECO:0000256" key="3">
    <source>
        <dbReference type="ARBA" id="ARBA00022448"/>
    </source>
</evidence>
<dbReference type="Gene3D" id="3.10.105.10">
    <property type="entry name" value="Dipeptide-binding Protein, Domain 3"/>
    <property type="match status" value="1"/>
</dbReference>
<dbReference type="PANTHER" id="PTHR30290:SF10">
    <property type="entry name" value="PERIPLASMIC OLIGOPEPTIDE-BINDING PROTEIN-RELATED"/>
    <property type="match status" value="1"/>
</dbReference>
<dbReference type="PANTHER" id="PTHR30290">
    <property type="entry name" value="PERIPLASMIC BINDING COMPONENT OF ABC TRANSPORTER"/>
    <property type="match status" value="1"/>
</dbReference>
<keyword evidence="4" id="KW-0732">Signal</keyword>
<comment type="subcellular location">
    <subcellularLocation>
        <location evidence="1">Cell envelope</location>
    </subcellularLocation>
</comment>
<keyword evidence="3" id="KW-0813">Transport</keyword>
<gene>
    <name evidence="6" type="ORF">ETSY1_04880</name>
</gene>
<dbReference type="InterPro" id="IPR039424">
    <property type="entry name" value="SBP_5"/>
</dbReference>
<dbReference type="AlphaFoldDB" id="W4LVD7"/>
<keyword evidence="7" id="KW-1185">Reference proteome</keyword>
<proteinExistence type="inferred from homology"/>
<evidence type="ECO:0000256" key="1">
    <source>
        <dbReference type="ARBA" id="ARBA00004196"/>
    </source>
</evidence>
<evidence type="ECO:0000256" key="4">
    <source>
        <dbReference type="ARBA" id="ARBA00022729"/>
    </source>
</evidence>
<evidence type="ECO:0000313" key="6">
    <source>
        <dbReference type="EMBL" id="ETX02084.1"/>
    </source>
</evidence>